<name>A0A2V1D0X2_9PLEO</name>
<evidence type="ECO:0000256" key="1">
    <source>
        <dbReference type="SAM" id="MobiDB-lite"/>
    </source>
</evidence>
<protein>
    <submittedName>
        <fullName evidence="2">Uncharacterized protein</fullName>
    </submittedName>
</protein>
<evidence type="ECO:0000313" key="2">
    <source>
        <dbReference type="EMBL" id="PVH91641.1"/>
    </source>
</evidence>
<dbReference type="AlphaFoldDB" id="A0A2V1D0X2"/>
<keyword evidence="3" id="KW-1185">Reference proteome</keyword>
<dbReference type="Proteomes" id="UP000244855">
    <property type="component" value="Unassembled WGS sequence"/>
</dbReference>
<organism evidence="2 3">
    <name type="scientific">Periconia macrospinosa</name>
    <dbReference type="NCBI Taxonomy" id="97972"/>
    <lineage>
        <taxon>Eukaryota</taxon>
        <taxon>Fungi</taxon>
        <taxon>Dikarya</taxon>
        <taxon>Ascomycota</taxon>
        <taxon>Pezizomycotina</taxon>
        <taxon>Dothideomycetes</taxon>
        <taxon>Pleosporomycetidae</taxon>
        <taxon>Pleosporales</taxon>
        <taxon>Massarineae</taxon>
        <taxon>Periconiaceae</taxon>
        <taxon>Periconia</taxon>
    </lineage>
</organism>
<feature type="region of interest" description="Disordered" evidence="1">
    <location>
        <begin position="22"/>
        <end position="90"/>
    </location>
</feature>
<dbReference type="EMBL" id="KZ805812">
    <property type="protein sequence ID" value="PVH91641.1"/>
    <property type="molecule type" value="Genomic_DNA"/>
</dbReference>
<proteinExistence type="predicted"/>
<evidence type="ECO:0000313" key="3">
    <source>
        <dbReference type="Proteomes" id="UP000244855"/>
    </source>
</evidence>
<gene>
    <name evidence="2" type="ORF">DM02DRAFT_333297</name>
</gene>
<accession>A0A2V1D0X2</accession>
<sequence length="130" mass="15384">MTRRIQFPYRHVHCRWTARRHCQRSHRRDSNNDYRFQPSQSRQQRRLGRNRGGQTRPSIGAVTFTRRGVHSERAGEEHSETPSLSQLIRNSFLPVDLDPTENDMPETFGYEQGCHVLNDLNSRPIYNTYT</sequence>
<reference evidence="2 3" key="1">
    <citation type="journal article" date="2018" name="Sci. Rep.">
        <title>Comparative genomics provides insights into the lifestyle and reveals functional heterogeneity of dark septate endophytic fungi.</title>
        <authorList>
            <person name="Knapp D.G."/>
            <person name="Nemeth J.B."/>
            <person name="Barry K."/>
            <person name="Hainaut M."/>
            <person name="Henrissat B."/>
            <person name="Johnson J."/>
            <person name="Kuo A."/>
            <person name="Lim J.H.P."/>
            <person name="Lipzen A."/>
            <person name="Nolan M."/>
            <person name="Ohm R.A."/>
            <person name="Tamas L."/>
            <person name="Grigoriev I.V."/>
            <person name="Spatafora J.W."/>
            <person name="Nagy L.G."/>
            <person name="Kovacs G.M."/>
        </authorList>
    </citation>
    <scope>NUCLEOTIDE SEQUENCE [LARGE SCALE GENOMIC DNA]</scope>
    <source>
        <strain evidence="2 3">DSE2036</strain>
    </source>
</reference>
<feature type="compositionally biased region" description="Basic and acidic residues" evidence="1">
    <location>
        <begin position="69"/>
        <end position="80"/>
    </location>
</feature>